<keyword evidence="4" id="KW-1185">Reference proteome</keyword>
<reference evidence="1 3" key="1">
    <citation type="submission" date="2016-10" db="EMBL/GenBank/DDBJ databases">
        <authorList>
            <person name="Varghese N."/>
            <person name="Submissions S."/>
        </authorList>
    </citation>
    <scope>NUCLEOTIDE SEQUENCE [LARGE SCALE GENOMIC DNA]</scope>
    <source>
        <strain evidence="1 3">CGMCC 1.11215</strain>
    </source>
</reference>
<evidence type="ECO:0000313" key="3">
    <source>
        <dbReference type="Proteomes" id="UP000199639"/>
    </source>
</evidence>
<accession>A0A4V3I8R7</accession>
<dbReference type="EMBL" id="SOFD01000028">
    <property type="protein sequence ID" value="TFB76091.1"/>
    <property type="molecule type" value="Genomic_DNA"/>
</dbReference>
<dbReference type="RefSeq" id="WP_092341351.1">
    <property type="nucleotide sequence ID" value="NZ_FNIB01000009.1"/>
</dbReference>
<gene>
    <name evidence="2" type="ORF">E3O21_11595</name>
    <name evidence="1" type="ORF">SAMN05216368_10931</name>
</gene>
<sequence length="169" mass="18392">MRSQIINTFTNNPLLNAALIEAVNGTSDRLIILTGRHGIGKTVLIQAVERLAGEVSDDRSRLPIVEVLQLNEGLAQLGTVFVLEQRDLNHEAVTGFTTTAEPRESLGCECPDVLLRLASEVVKNPDLAAEAANDPTFATRFIHDITRGIRSAPWTRPRATAPKSVKTTN</sequence>
<protein>
    <submittedName>
        <fullName evidence="1">Uncharacterized protein</fullName>
    </submittedName>
</protein>
<dbReference type="STRING" id="1424659.SAMN05216368_10931"/>
<name>A0A4V3I8R7_9MICO</name>
<evidence type="ECO:0000313" key="2">
    <source>
        <dbReference type="EMBL" id="TFB76091.1"/>
    </source>
</evidence>
<dbReference type="Proteomes" id="UP000298252">
    <property type="component" value="Unassembled WGS sequence"/>
</dbReference>
<proteinExistence type="predicted"/>
<organism evidence="1 3">
    <name type="scientific">Cryobacterium flavum</name>
    <dbReference type="NCBI Taxonomy" id="1424659"/>
    <lineage>
        <taxon>Bacteria</taxon>
        <taxon>Bacillati</taxon>
        <taxon>Actinomycetota</taxon>
        <taxon>Actinomycetes</taxon>
        <taxon>Micrococcales</taxon>
        <taxon>Microbacteriaceae</taxon>
        <taxon>Cryobacterium</taxon>
    </lineage>
</organism>
<dbReference type="Proteomes" id="UP000199639">
    <property type="component" value="Unassembled WGS sequence"/>
</dbReference>
<evidence type="ECO:0000313" key="1">
    <source>
        <dbReference type="EMBL" id="SDO00833.1"/>
    </source>
</evidence>
<reference evidence="2 4" key="2">
    <citation type="submission" date="2019-03" db="EMBL/GenBank/DDBJ databases">
        <title>Genomics of glacier-inhabiting Cryobacterium strains.</title>
        <authorList>
            <person name="Liu Q."/>
            <person name="Xin Y.-H."/>
        </authorList>
    </citation>
    <scope>NUCLEOTIDE SEQUENCE [LARGE SCALE GENOMIC DNA]</scope>
    <source>
        <strain evidence="2 4">Hh8</strain>
    </source>
</reference>
<dbReference type="EMBL" id="FNIB01000009">
    <property type="protein sequence ID" value="SDO00833.1"/>
    <property type="molecule type" value="Genomic_DNA"/>
</dbReference>
<dbReference type="AlphaFoldDB" id="A0A4V3I8R7"/>
<evidence type="ECO:0000313" key="4">
    <source>
        <dbReference type="Proteomes" id="UP000298252"/>
    </source>
</evidence>